<evidence type="ECO:0000313" key="4">
    <source>
        <dbReference type="EMBL" id="KAF4239775.1"/>
    </source>
</evidence>
<keyword evidence="2 3" id="KW-0040">ANK repeat</keyword>
<name>A0A8H4MBR4_9EURO</name>
<dbReference type="Pfam" id="PF13637">
    <property type="entry name" value="Ank_4"/>
    <property type="match status" value="1"/>
</dbReference>
<accession>A0A8H4MBR4</accession>
<feature type="repeat" description="ANK" evidence="3">
    <location>
        <begin position="133"/>
        <end position="165"/>
    </location>
</feature>
<dbReference type="InterPro" id="IPR050776">
    <property type="entry name" value="Ank_Repeat/CDKN_Inhibitor"/>
</dbReference>
<dbReference type="PROSITE" id="PS50088">
    <property type="entry name" value="ANK_REPEAT"/>
    <property type="match status" value="4"/>
</dbReference>
<reference evidence="4" key="1">
    <citation type="journal article" date="2020" name="bioRxiv">
        <title>Genomic and phenotypic heterogeneity of clinical isolates of the human pathogens Aspergillus fumigatus, Aspergillus lentulus and Aspergillus fumigatiaffinis.</title>
        <authorList>
            <person name="dos Santos R.A.C."/>
            <person name="Steenwyk J.L."/>
            <person name="Rivero-Menendez O."/>
            <person name="Mead M.E."/>
            <person name="Silva L.P."/>
            <person name="Bastos R.W."/>
            <person name="Alastruey-Izquierdo A."/>
            <person name="Goldman G.H."/>
            <person name="Rokas A."/>
        </authorList>
    </citation>
    <scope>NUCLEOTIDE SEQUENCE</scope>
    <source>
        <strain evidence="4">CNM-CM6805</strain>
    </source>
</reference>
<organism evidence="4 5">
    <name type="scientific">Aspergillus fumigatiaffinis</name>
    <dbReference type="NCBI Taxonomy" id="340414"/>
    <lineage>
        <taxon>Eukaryota</taxon>
        <taxon>Fungi</taxon>
        <taxon>Dikarya</taxon>
        <taxon>Ascomycota</taxon>
        <taxon>Pezizomycotina</taxon>
        <taxon>Eurotiomycetes</taxon>
        <taxon>Eurotiomycetidae</taxon>
        <taxon>Eurotiales</taxon>
        <taxon>Aspergillaceae</taxon>
        <taxon>Aspergillus</taxon>
        <taxon>Aspergillus subgen. Fumigati</taxon>
    </lineage>
</organism>
<dbReference type="GO" id="GO:0005634">
    <property type="term" value="C:nucleus"/>
    <property type="evidence" value="ECO:0007669"/>
    <property type="project" value="TreeGrafter"/>
</dbReference>
<evidence type="ECO:0000256" key="3">
    <source>
        <dbReference type="PROSITE-ProRule" id="PRU00023"/>
    </source>
</evidence>
<dbReference type="PANTHER" id="PTHR24201:SF16">
    <property type="entry name" value="ANKYRIN-1-LIKE-RELATED"/>
    <property type="match status" value="1"/>
</dbReference>
<protein>
    <recommendedName>
        <fullName evidence="6">Ankyrin repeat protein</fullName>
    </recommendedName>
</protein>
<keyword evidence="1" id="KW-0677">Repeat</keyword>
<comment type="caution">
    <text evidence="4">The sequence shown here is derived from an EMBL/GenBank/DDBJ whole genome shotgun (WGS) entry which is preliminary data.</text>
</comment>
<dbReference type="Gene3D" id="1.25.40.20">
    <property type="entry name" value="Ankyrin repeat-containing domain"/>
    <property type="match status" value="1"/>
</dbReference>
<feature type="repeat" description="ANK" evidence="3">
    <location>
        <begin position="32"/>
        <end position="64"/>
    </location>
</feature>
<dbReference type="InterPro" id="IPR002110">
    <property type="entry name" value="Ankyrin_rpt"/>
</dbReference>
<evidence type="ECO:0008006" key="6">
    <source>
        <dbReference type="Google" id="ProtNLM"/>
    </source>
</evidence>
<dbReference type="PANTHER" id="PTHR24201">
    <property type="entry name" value="ANK_REP_REGION DOMAIN-CONTAINING PROTEIN"/>
    <property type="match status" value="1"/>
</dbReference>
<evidence type="ECO:0000256" key="1">
    <source>
        <dbReference type="ARBA" id="ARBA00022737"/>
    </source>
</evidence>
<dbReference type="OrthoDB" id="4505836at2759"/>
<evidence type="ECO:0000256" key="2">
    <source>
        <dbReference type="ARBA" id="ARBA00023043"/>
    </source>
</evidence>
<evidence type="ECO:0000313" key="5">
    <source>
        <dbReference type="Proteomes" id="UP000653565"/>
    </source>
</evidence>
<dbReference type="AlphaFoldDB" id="A0A8H4MBR4"/>
<gene>
    <name evidence="4" type="ORF">CNMCM6805_005660</name>
</gene>
<keyword evidence="5" id="KW-1185">Reference proteome</keyword>
<dbReference type="SUPFAM" id="SSF48403">
    <property type="entry name" value="Ankyrin repeat"/>
    <property type="match status" value="1"/>
</dbReference>
<dbReference type="Pfam" id="PF12796">
    <property type="entry name" value="Ank_2"/>
    <property type="match status" value="1"/>
</dbReference>
<feature type="repeat" description="ANK" evidence="3">
    <location>
        <begin position="104"/>
        <end position="132"/>
    </location>
</feature>
<proteinExistence type="predicted"/>
<dbReference type="EMBL" id="JAAAPX010000030">
    <property type="protein sequence ID" value="KAF4239775.1"/>
    <property type="molecule type" value="Genomic_DNA"/>
</dbReference>
<feature type="repeat" description="ANK" evidence="3">
    <location>
        <begin position="65"/>
        <end position="99"/>
    </location>
</feature>
<dbReference type="InterPro" id="IPR036770">
    <property type="entry name" value="Ankyrin_rpt-contain_sf"/>
</dbReference>
<reference evidence="4" key="2">
    <citation type="submission" date="2020-04" db="EMBL/GenBank/DDBJ databases">
        <authorList>
            <person name="Santos R.A.C."/>
            <person name="Steenwyk J.L."/>
            <person name="Rivero-Menendez O."/>
            <person name="Mead M.E."/>
            <person name="Silva L.P."/>
            <person name="Bastos R.W."/>
            <person name="Alastruey-Izquierdo A."/>
            <person name="Goldman G.H."/>
            <person name="Rokas A."/>
        </authorList>
    </citation>
    <scope>NUCLEOTIDE SEQUENCE</scope>
    <source>
        <strain evidence="4">CNM-CM6805</strain>
    </source>
</reference>
<sequence length="197" mass="21262">MVATQHAQGDLLDYLVRPLGADLSARRCHIRHADTALHAAALGLNEAVTRRLIELGADVNAVDRYSASPLHYAARNPTSTPAVVRSLLGHGSKTETEDNWQARPLHLAAEWGNIEALKLLLVYGADVAVRRSSDFLPLHDAAERGLSEAVVLLGEGGSDVNARTVTGWRPLDIAENNGFDQIAEYLKAKGAVTRFVV</sequence>
<dbReference type="SMART" id="SM00248">
    <property type="entry name" value="ANK"/>
    <property type="match status" value="5"/>
</dbReference>
<dbReference type="Proteomes" id="UP000653565">
    <property type="component" value="Unassembled WGS sequence"/>
</dbReference>
<dbReference type="PROSITE" id="PS50297">
    <property type="entry name" value="ANK_REP_REGION"/>
    <property type="match status" value="3"/>
</dbReference>